<gene>
    <name evidence="2" type="ORF">AMECASPLE_029479</name>
</gene>
<evidence type="ECO:0000256" key="1">
    <source>
        <dbReference type="SAM" id="MobiDB-lite"/>
    </source>
</evidence>
<accession>A0ABV1ACN1</accession>
<name>A0ABV1ACN1_9TELE</name>
<protein>
    <submittedName>
        <fullName evidence="2">Uncharacterized protein</fullName>
    </submittedName>
</protein>
<dbReference type="Proteomes" id="UP001469553">
    <property type="component" value="Unassembled WGS sequence"/>
</dbReference>
<feature type="region of interest" description="Disordered" evidence="1">
    <location>
        <begin position="1"/>
        <end position="27"/>
    </location>
</feature>
<feature type="compositionally biased region" description="Basic and acidic residues" evidence="1">
    <location>
        <begin position="10"/>
        <end position="19"/>
    </location>
</feature>
<organism evidence="2 3">
    <name type="scientific">Ameca splendens</name>
    <dbReference type="NCBI Taxonomy" id="208324"/>
    <lineage>
        <taxon>Eukaryota</taxon>
        <taxon>Metazoa</taxon>
        <taxon>Chordata</taxon>
        <taxon>Craniata</taxon>
        <taxon>Vertebrata</taxon>
        <taxon>Euteleostomi</taxon>
        <taxon>Actinopterygii</taxon>
        <taxon>Neopterygii</taxon>
        <taxon>Teleostei</taxon>
        <taxon>Neoteleostei</taxon>
        <taxon>Acanthomorphata</taxon>
        <taxon>Ovalentaria</taxon>
        <taxon>Atherinomorphae</taxon>
        <taxon>Cyprinodontiformes</taxon>
        <taxon>Goodeidae</taxon>
        <taxon>Ameca</taxon>
    </lineage>
</organism>
<proteinExistence type="predicted"/>
<sequence>MSRLEFPNSLEHDTSENGDQKGSTTSFSEGCCFSPFPSIYHPGAWLDSLGTDVNRLCLRKSQTQNVSK</sequence>
<dbReference type="EMBL" id="JAHRIP010088018">
    <property type="protein sequence ID" value="MEQ2316120.1"/>
    <property type="molecule type" value="Genomic_DNA"/>
</dbReference>
<keyword evidence="3" id="KW-1185">Reference proteome</keyword>
<comment type="caution">
    <text evidence="2">The sequence shown here is derived from an EMBL/GenBank/DDBJ whole genome shotgun (WGS) entry which is preliminary data.</text>
</comment>
<reference evidence="2 3" key="1">
    <citation type="submission" date="2021-06" db="EMBL/GenBank/DDBJ databases">
        <authorList>
            <person name="Palmer J.M."/>
        </authorList>
    </citation>
    <scope>NUCLEOTIDE SEQUENCE [LARGE SCALE GENOMIC DNA]</scope>
    <source>
        <strain evidence="2 3">AS_MEX2019</strain>
        <tissue evidence="2">Muscle</tissue>
    </source>
</reference>
<evidence type="ECO:0000313" key="2">
    <source>
        <dbReference type="EMBL" id="MEQ2316120.1"/>
    </source>
</evidence>
<evidence type="ECO:0000313" key="3">
    <source>
        <dbReference type="Proteomes" id="UP001469553"/>
    </source>
</evidence>